<evidence type="ECO:0000313" key="1">
    <source>
        <dbReference type="EMBL" id="KAI7724577.1"/>
    </source>
</evidence>
<dbReference type="AlphaFoldDB" id="A0AAD5BJY3"/>
<gene>
    <name evidence="1" type="ORF">M8C21_012848</name>
</gene>
<protein>
    <submittedName>
        <fullName evidence="1">Uncharacterized protein</fullName>
    </submittedName>
</protein>
<sequence>MYADLISRISAPIPTPNTSYNELELPVQNDLIVSTVVGRSAVRLGELNNKEEDAAIAIDI</sequence>
<evidence type="ECO:0000313" key="2">
    <source>
        <dbReference type="Proteomes" id="UP001206925"/>
    </source>
</evidence>
<keyword evidence="2" id="KW-1185">Reference proteome</keyword>
<comment type="caution">
    <text evidence="1">The sequence shown here is derived from an EMBL/GenBank/DDBJ whole genome shotgun (WGS) entry which is preliminary data.</text>
</comment>
<accession>A0AAD5BJY3</accession>
<reference evidence="1" key="1">
    <citation type="submission" date="2022-06" db="EMBL/GenBank/DDBJ databases">
        <title>Uncovering the hologenomic basis of an extraordinary plant invasion.</title>
        <authorList>
            <person name="Bieker V.C."/>
            <person name="Martin M.D."/>
            <person name="Gilbert T."/>
            <person name="Hodgins K."/>
            <person name="Battlay P."/>
            <person name="Petersen B."/>
            <person name="Wilson J."/>
        </authorList>
    </citation>
    <scope>NUCLEOTIDE SEQUENCE</scope>
    <source>
        <strain evidence="1">AA19_3_7</strain>
        <tissue evidence="1">Leaf</tissue>
    </source>
</reference>
<organism evidence="1 2">
    <name type="scientific">Ambrosia artemisiifolia</name>
    <name type="common">Common ragweed</name>
    <dbReference type="NCBI Taxonomy" id="4212"/>
    <lineage>
        <taxon>Eukaryota</taxon>
        <taxon>Viridiplantae</taxon>
        <taxon>Streptophyta</taxon>
        <taxon>Embryophyta</taxon>
        <taxon>Tracheophyta</taxon>
        <taxon>Spermatophyta</taxon>
        <taxon>Magnoliopsida</taxon>
        <taxon>eudicotyledons</taxon>
        <taxon>Gunneridae</taxon>
        <taxon>Pentapetalae</taxon>
        <taxon>asterids</taxon>
        <taxon>campanulids</taxon>
        <taxon>Asterales</taxon>
        <taxon>Asteraceae</taxon>
        <taxon>Asteroideae</taxon>
        <taxon>Heliantheae alliance</taxon>
        <taxon>Heliantheae</taxon>
        <taxon>Ambrosia</taxon>
    </lineage>
</organism>
<dbReference type="EMBL" id="JAMZMK010012185">
    <property type="protein sequence ID" value="KAI7724577.1"/>
    <property type="molecule type" value="Genomic_DNA"/>
</dbReference>
<proteinExistence type="predicted"/>
<dbReference type="Proteomes" id="UP001206925">
    <property type="component" value="Unassembled WGS sequence"/>
</dbReference>
<name>A0AAD5BJY3_AMBAR</name>